<dbReference type="Gene3D" id="3.40.50.300">
    <property type="entry name" value="P-loop containing nucleotide triphosphate hydrolases"/>
    <property type="match status" value="1"/>
</dbReference>
<evidence type="ECO:0000256" key="2">
    <source>
        <dbReference type="ARBA" id="ARBA00022741"/>
    </source>
</evidence>
<proteinExistence type="predicted"/>
<dbReference type="KEGG" id="pal:PA0490"/>
<dbReference type="PANTHER" id="PTHR42781:SF9">
    <property type="entry name" value="AMINO ACID ABC TRANSPORTER, ATP-BINDING PROTEIN-RELATED"/>
    <property type="match status" value="1"/>
</dbReference>
<dbReference type="SMART" id="SM00382">
    <property type="entry name" value="AAA"/>
    <property type="match status" value="1"/>
</dbReference>
<dbReference type="InterPro" id="IPR003439">
    <property type="entry name" value="ABC_transporter-like_ATP-bd"/>
</dbReference>
<dbReference type="STRING" id="59748.PA0490"/>
<dbReference type="InterPro" id="IPR050093">
    <property type="entry name" value="ABC_SmlMolc_Importer"/>
</dbReference>
<dbReference type="InterPro" id="IPR017871">
    <property type="entry name" value="ABC_transporter-like_CS"/>
</dbReference>
<keyword evidence="2" id="KW-0547">Nucleotide-binding</keyword>
<reference evidence="5 6" key="1">
    <citation type="journal article" date="2008" name="J. Bacteriol.">
        <title>Comparative genome analysis of 'Candidatus Phytoplasma australiense' (subgroup tuf-Australia I; rp-A) and 'Ca. Phytoplasma asteris' strains OY-M and AY-WB.</title>
        <authorList>
            <person name="Tran-Nguyen L.T."/>
            <person name="Kube M."/>
            <person name="Schneider B."/>
            <person name="Reinhardt R."/>
            <person name="Gibb K.S."/>
        </authorList>
    </citation>
    <scope>NUCLEOTIDE SEQUENCE [LARGE SCALE GENOMIC DNA]</scope>
</reference>
<dbReference type="GO" id="GO:0016887">
    <property type="term" value="F:ATP hydrolysis activity"/>
    <property type="evidence" value="ECO:0007669"/>
    <property type="project" value="InterPro"/>
</dbReference>
<dbReference type="eggNOG" id="COG1135">
    <property type="taxonomic scope" value="Bacteria"/>
</dbReference>
<accession>B1VA51</accession>
<evidence type="ECO:0000259" key="4">
    <source>
        <dbReference type="PROSITE" id="PS50893"/>
    </source>
</evidence>
<gene>
    <name evidence="5" type="primary">metN</name>
    <name evidence="5" type="ordered locus">PA0490</name>
</gene>
<dbReference type="PROSITE" id="PS00211">
    <property type="entry name" value="ABC_TRANSPORTER_1"/>
    <property type="match status" value="1"/>
</dbReference>
<dbReference type="EMBL" id="AM422018">
    <property type="protein sequence ID" value="CAM11824.1"/>
    <property type="molecule type" value="Genomic_DNA"/>
</dbReference>
<evidence type="ECO:0000313" key="6">
    <source>
        <dbReference type="Proteomes" id="UP000008323"/>
    </source>
</evidence>
<dbReference type="InterPro" id="IPR027417">
    <property type="entry name" value="P-loop_NTPase"/>
</dbReference>
<sequence length="230" mass="26110">MIKIKNLCKTFIINKVPVPILKNITLTINKGEFFGLVGSSGSGKTTLLKIMNDFLQPDHASVQVFQKDFNRLESAMIFQNFNLLNNLNVFENVALPLKIRKYNQETIQKEVKRFLLFVGLQDFATAYPKTLSGGQKQRVAIARALIYKPQIIFCDEPTYALDEVTSKEILILLQKTNQQLKTTIVLVSHNVSVIKSLCQRVAILDQGKLIKTVTLSQNYKIESVPYQNVF</sequence>
<keyword evidence="3 5" id="KW-0067">ATP-binding</keyword>
<dbReference type="PANTHER" id="PTHR42781">
    <property type="entry name" value="SPERMIDINE/PUTRESCINE IMPORT ATP-BINDING PROTEIN POTA"/>
    <property type="match status" value="1"/>
</dbReference>
<dbReference type="InterPro" id="IPR003593">
    <property type="entry name" value="AAA+_ATPase"/>
</dbReference>
<organism evidence="5 6">
    <name type="scientific">Phytoplasma australiense</name>
    <dbReference type="NCBI Taxonomy" id="59748"/>
    <lineage>
        <taxon>Bacteria</taxon>
        <taxon>Bacillati</taxon>
        <taxon>Mycoplasmatota</taxon>
        <taxon>Mollicutes</taxon>
        <taxon>Acholeplasmatales</taxon>
        <taxon>Acholeplasmataceae</taxon>
        <taxon>Candidatus Phytoplasma</taxon>
        <taxon>16SrXII (Stolbur group)</taxon>
    </lineage>
</organism>
<evidence type="ECO:0000256" key="3">
    <source>
        <dbReference type="ARBA" id="ARBA00022840"/>
    </source>
</evidence>
<evidence type="ECO:0000313" key="5">
    <source>
        <dbReference type="EMBL" id="CAM11824.1"/>
    </source>
</evidence>
<feature type="domain" description="ABC transporter" evidence="4">
    <location>
        <begin position="2"/>
        <end position="230"/>
    </location>
</feature>
<dbReference type="GO" id="GO:0005524">
    <property type="term" value="F:ATP binding"/>
    <property type="evidence" value="ECO:0007669"/>
    <property type="project" value="UniProtKB-KW"/>
</dbReference>
<dbReference type="SUPFAM" id="SSF52540">
    <property type="entry name" value="P-loop containing nucleoside triphosphate hydrolases"/>
    <property type="match status" value="1"/>
</dbReference>
<evidence type="ECO:0000256" key="1">
    <source>
        <dbReference type="ARBA" id="ARBA00022448"/>
    </source>
</evidence>
<protein>
    <submittedName>
        <fullName evidence="5">D-methionine transport system ATP-binding protein</fullName>
    </submittedName>
</protein>
<dbReference type="PROSITE" id="PS50893">
    <property type="entry name" value="ABC_TRANSPORTER_2"/>
    <property type="match status" value="1"/>
</dbReference>
<dbReference type="Proteomes" id="UP000008323">
    <property type="component" value="Chromosome"/>
</dbReference>
<dbReference type="Pfam" id="PF00005">
    <property type="entry name" value="ABC_tran"/>
    <property type="match status" value="1"/>
</dbReference>
<keyword evidence="1" id="KW-0813">Transport</keyword>
<name>B1VA51_PHYAS</name>
<dbReference type="AlphaFoldDB" id="B1VA51"/>